<comment type="catalytic activity">
    <reaction evidence="12">
        <text>D-ribose + ATP = D-ribose 5-phosphate + ADP + H(+)</text>
        <dbReference type="Rhea" id="RHEA:13697"/>
        <dbReference type="ChEBI" id="CHEBI:15378"/>
        <dbReference type="ChEBI" id="CHEBI:30616"/>
        <dbReference type="ChEBI" id="CHEBI:47013"/>
        <dbReference type="ChEBI" id="CHEBI:78346"/>
        <dbReference type="ChEBI" id="CHEBI:456216"/>
        <dbReference type="EC" id="2.7.1.15"/>
    </reaction>
</comment>
<evidence type="ECO:0000256" key="9">
    <source>
        <dbReference type="ARBA" id="ARBA00022842"/>
    </source>
</evidence>
<dbReference type="GO" id="GO:0005524">
    <property type="term" value="F:ATP binding"/>
    <property type="evidence" value="ECO:0007669"/>
    <property type="project" value="UniProtKB-UniRule"/>
</dbReference>
<evidence type="ECO:0000256" key="10">
    <source>
        <dbReference type="ARBA" id="ARBA00022958"/>
    </source>
</evidence>
<keyword evidence="8 12" id="KW-0067">ATP-binding</keyword>
<comment type="subcellular location">
    <subcellularLocation>
        <location evidence="12">Cytoplasm</location>
    </subcellularLocation>
</comment>
<comment type="similarity">
    <text evidence="1">Belongs to the carbohydrate kinase pfkB family.</text>
</comment>
<sequence>MPKALVFGSMNMDLSICCARIPAAGETIDGDSFITNPGGKGANQAVAASRMGAPVTMVAAVGDDTFGSVLLGCLDGAGIDVSAVRTVTEVPTGTATIIRVDGDNRIILDHGANYCLSSADVCDAVDRFGEPGDVFLTQFECEPDATAAALAHAHDRGLFTMVNPAPARPIPDDFWRSVDYLCMNETECESITGDFPFGPEDASMAARKIAGKGVSQVVVTLGSKGSYGYDRGEECFVPARCVDAVDTTAAGDTFIGAMVSGHLMGMGFRESMELATCASALTVQRVGAQQSIPSLAEVNASF</sequence>
<keyword evidence="12" id="KW-0963">Cytoplasm</keyword>
<evidence type="ECO:0000256" key="2">
    <source>
        <dbReference type="ARBA" id="ARBA00012035"/>
    </source>
</evidence>
<comment type="subunit">
    <text evidence="12">Homodimer.</text>
</comment>
<dbReference type="GO" id="GO:0005737">
    <property type="term" value="C:cytoplasm"/>
    <property type="evidence" value="ECO:0007669"/>
    <property type="project" value="UniProtKB-SubCell"/>
</dbReference>
<feature type="binding site" evidence="12">
    <location>
        <position position="184"/>
    </location>
    <ligand>
        <name>ATP</name>
        <dbReference type="ChEBI" id="CHEBI:30616"/>
    </ligand>
</feature>
<dbReference type="EMBL" id="BQKC01000001">
    <property type="protein sequence ID" value="GJM54963.1"/>
    <property type="molecule type" value="Genomic_DNA"/>
</dbReference>
<feature type="active site" description="Proton acceptor" evidence="12">
    <location>
        <position position="252"/>
    </location>
</feature>
<evidence type="ECO:0000313" key="15">
    <source>
        <dbReference type="Proteomes" id="UP001055025"/>
    </source>
</evidence>
<dbReference type="PROSITE" id="PS00584">
    <property type="entry name" value="PFKB_KINASES_2"/>
    <property type="match status" value="1"/>
</dbReference>
<dbReference type="InterPro" id="IPR011877">
    <property type="entry name" value="Ribokinase"/>
</dbReference>
<dbReference type="GO" id="GO:0019303">
    <property type="term" value="P:D-ribose catabolic process"/>
    <property type="evidence" value="ECO:0007669"/>
    <property type="project" value="UniProtKB-UniRule"/>
</dbReference>
<evidence type="ECO:0000256" key="3">
    <source>
        <dbReference type="ARBA" id="ARBA00016943"/>
    </source>
</evidence>
<feature type="binding site" evidence="12">
    <location>
        <begin position="39"/>
        <end position="43"/>
    </location>
    <ligand>
        <name>substrate</name>
    </ligand>
</feature>
<comment type="activity regulation">
    <text evidence="12">Activated by a monovalent cation that binds near, but not in, the active site. The most likely occupant of the site in vivo is potassium. Ion binding induces a conformational change that may alter substrate affinity.</text>
</comment>
<proteinExistence type="inferred from homology"/>
<evidence type="ECO:0000256" key="11">
    <source>
        <dbReference type="ARBA" id="ARBA00023277"/>
    </source>
</evidence>
<dbReference type="RefSeq" id="WP_265590630.1">
    <property type="nucleotide sequence ID" value="NZ_BQKC01000001.1"/>
</dbReference>
<dbReference type="InterPro" id="IPR029056">
    <property type="entry name" value="Ribokinase-like"/>
</dbReference>
<keyword evidence="7 12" id="KW-0418">Kinase</keyword>
<comment type="similarity">
    <text evidence="12">Belongs to the carbohydrate kinase PfkB family. Ribokinase subfamily.</text>
</comment>
<feature type="binding site" evidence="12">
    <location>
        <begin position="251"/>
        <end position="252"/>
    </location>
    <ligand>
        <name>ATP</name>
        <dbReference type="ChEBI" id="CHEBI:30616"/>
    </ligand>
</feature>
<evidence type="ECO:0000256" key="5">
    <source>
        <dbReference type="ARBA" id="ARBA00022723"/>
    </source>
</evidence>
<dbReference type="PANTHER" id="PTHR10584">
    <property type="entry name" value="SUGAR KINASE"/>
    <property type="match status" value="1"/>
</dbReference>
<dbReference type="PRINTS" id="PR00990">
    <property type="entry name" value="RIBOKINASE"/>
</dbReference>
<dbReference type="Pfam" id="PF00294">
    <property type="entry name" value="PfkB"/>
    <property type="match status" value="1"/>
</dbReference>
<keyword evidence="9 12" id="KW-0460">Magnesium</keyword>
<dbReference type="Gene3D" id="3.40.1190.20">
    <property type="match status" value="1"/>
</dbReference>
<feature type="binding site" evidence="12">
    <location>
        <position position="285"/>
    </location>
    <ligand>
        <name>K(+)</name>
        <dbReference type="ChEBI" id="CHEBI:29103"/>
    </ligand>
</feature>
<feature type="binding site" evidence="12">
    <location>
        <position position="140"/>
    </location>
    <ligand>
        <name>substrate</name>
    </ligand>
</feature>
<dbReference type="NCBIfam" id="TIGR02152">
    <property type="entry name" value="D_ribokin_bact"/>
    <property type="match status" value="1"/>
</dbReference>
<organism evidence="14 15">
    <name type="scientific">Granulimonas faecalis</name>
    <dbReference type="NCBI Taxonomy" id="2894155"/>
    <lineage>
        <taxon>Bacteria</taxon>
        <taxon>Bacillati</taxon>
        <taxon>Actinomycetota</taxon>
        <taxon>Coriobacteriia</taxon>
        <taxon>Coriobacteriales</taxon>
        <taxon>Kribbibacteriaceae</taxon>
        <taxon>Granulimonas</taxon>
    </lineage>
</organism>
<feature type="binding site" evidence="12">
    <location>
        <position position="291"/>
    </location>
    <ligand>
        <name>K(+)</name>
        <dbReference type="ChEBI" id="CHEBI:29103"/>
    </ligand>
</feature>
<feature type="binding site" evidence="12">
    <location>
        <position position="287"/>
    </location>
    <ligand>
        <name>K(+)</name>
        <dbReference type="ChEBI" id="CHEBI:29103"/>
    </ligand>
</feature>
<dbReference type="SUPFAM" id="SSF53613">
    <property type="entry name" value="Ribokinase-like"/>
    <property type="match status" value="1"/>
</dbReference>
<comment type="pathway">
    <text evidence="12">Carbohydrate metabolism; D-ribose degradation; D-ribose 5-phosphate from beta-D-ribopyranose: step 2/2.</text>
</comment>
<dbReference type="Proteomes" id="UP001055025">
    <property type="component" value="Unassembled WGS sequence"/>
</dbReference>
<dbReference type="AlphaFoldDB" id="A0AAV5B2T7"/>
<dbReference type="InterPro" id="IPR011611">
    <property type="entry name" value="PfkB_dom"/>
</dbReference>
<keyword evidence="6 12" id="KW-0547">Nucleotide-binding</keyword>
<comment type="caution">
    <text evidence="12">Lacks conserved residue(s) required for the propagation of feature annotation.</text>
</comment>
<comment type="caution">
    <text evidence="14">The sequence shown here is derived from an EMBL/GenBank/DDBJ whole genome shotgun (WGS) entry which is preliminary data.</text>
</comment>
<keyword evidence="15" id="KW-1185">Reference proteome</keyword>
<evidence type="ECO:0000256" key="8">
    <source>
        <dbReference type="ARBA" id="ARBA00022840"/>
    </source>
</evidence>
<keyword evidence="11 12" id="KW-0119">Carbohydrate metabolism</keyword>
<comment type="cofactor">
    <cofactor evidence="12">
        <name>Mg(2+)</name>
        <dbReference type="ChEBI" id="CHEBI:18420"/>
    </cofactor>
    <text evidence="12">Requires a divalent cation, most likely magnesium in vivo, as an electrophilic catalyst to aid phosphoryl group transfer. It is the chelate of the metal and the nucleotide that is the actual substrate.</text>
</comment>
<feature type="binding site" evidence="12">
    <location>
        <begin position="220"/>
        <end position="225"/>
    </location>
    <ligand>
        <name>ATP</name>
        <dbReference type="ChEBI" id="CHEBI:30616"/>
    </ligand>
</feature>
<keyword evidence="5 12" id="KW-0479">Metal-binding</keyword>
<dbReference type="InterPro" id="IPR002173">
    <property type="entry name" value="Carboh/pur_kinase_PfkB_CS"/>
</dbReference>
<comment type="function">
    <text evidence="12">Catalyzes the phosphorylation of ribose at O-5 in a reaction requiring ATP and magnesium. The resulting D-ribose-5-phosphate can then be used either for sythesis of nucleotides, histidine, and tryptophan, or as a component of the pentose phosphate pathway.</text>
</comment>
<evidence type="ECO:0000256" key="4">
    <source>
        <dbReference type="ARBA" id="ARBA00022679"/>
    </source>
</evidence>
<evidence type="ECO:0000313" key="14">
    <source>
        <dbReference type="EMBL" id="GJM54963.1"/>
    </source>
</evidence>
<gene>
    <name evidence="12 14" type="primary">rbsK</name>
    <name evidence="14" type="ORF">ATOP_06180</name>
</gene>
<dbReference type="InterPro" id="IPR002139">
    <property type="entry name" value="Ribo/fructo_kinase"/>
</dbReference>
<evidence type="ECO:0000256" key="7">
    <source>
        <dbReference type="ARBA" id="ARBA00022777"/>
    </source>
</evidence>
<feature type="binding site" evidence="12">
    <location>
        <position position="246"/>
    </location>
    <ligand>
        <name>K(+)</name>
        <dbReference type="ChEBI" id="CHEBI:29103"/>
    </ligand>
</feature>
<evidence type="ECO:0000256" key="6">
    <source>
        <dbReference type="ARBA" id="ARBA00022741"/>
    </source>
</evidence>
<dbReference type="EC" id="2.7.1.15" evidence="2 12"/>
<evidence type="ECO:0000259" key="13">
    <source>
        <dbReference type="Pfam" id="PF00294"/>
    </source>
</evidence>
<dbReference type="CDD" id="cd01174">
    <property type="entry name" value="ribokinase"/>
    <property type="match status" value="1"/>
</dbReference>
<feature type="binding site" evidence="12">
    <location>
        <position position="282"/>
    </location>
    <ligand>
        <name>K(+)</name>
        <dbReference type="ChEBI" id="CHEBI:29103"/>
    </ligand>
</feature>
<dbReference type="GO" id="GO:0004747">
    <property type="term" value="F:ribokinase activity"/>
    <property type="evidence" value="ECO:0007669"/>
    <property type="project" value="UniProtKB-UniRule"/>
</dbReference>
<evidence type="ECO:0000256" key="12">
    <source>
        <dbReference type="HAMAP-Rule" id="MF_01987"/>
    </source>
</evidence>
<keyword evidence="10 12" id="KW-0630">Potassium</keyword>
<feature type="domain" description="Carbohydrate kinase PfkB" evidence="13">
    <location>
        <begin position="1"/>
        <end position="294"/>
    </location>
</feature>
<feature type="binding site" evidence="12">
    <location>
        <position position="252"/>
    </location>
    <ligand>
        <name>substrate</name>
    </ligand>
</feature>
<feature type="binding site" evidence="12">
    <location>
        <position position="248"/>
    </location>
    <ligand>
        <name>K(+)</name>
        <dbReference type="ChEBI" id="CHEBI:29103"/>
    </ligand>
</feature>
<dbReference type="GO" id="GO:0046872">
    <property type="term" value="F:metal ion binding"/>
    <property type="evidence" value="ECO:0007669"/>
    <property type="project" value="UniProtKB-KW"/>
</dbReference>
<evidence type="ECO:0000256" key="1">
    <source>
        <dbReference type="ARBA" id="ARBA00005380"/>
    </source>
</evidence>
<keyword evidence="4 12" id="KW-0808">Transferase</keyword>
<name>A0AAV5B2T7_9ACTN</name>
<dbReference type="HAMAP" id="MF_01987">
    <property type="entry name" value="Ribokinase"/>
    <property type="match status" value="1"/>
</dbReference>
<accession>A0AAV5B2T7</accession>
<protein>
    <recommendedName>
        <fullName evidence="3 12">Ribokinase</fullName>
        <shortName evidence="12">RK</shortName>
        <ecNumber evidence="2 12">2.7.1.15</ecNumber>
    </recommendedName>
</protein>
<feature type="binding site" evidence="12">
    <location>
        <begin position="11"/>
        <end position="13"/>
    </location>
    <ligand>
        <name>substrate</name>
    </ligand>
</feature>
<dbReference type="PANTHER" id="PTHR10584:SF166">
    <property type="entry name" value="RIBOKINASE"/>
    <property type="match status" value="1"/>
</dbReference>
<reference evidence="14" key="1">
    <citation type="journal article" date="2022" name="Int. J. Syst. Evol. Microbiol.">
        <title>Granulimonas faecalis gen. nov., sp. nov., and Leptogranulimonas caecicola gen. nov., sp. nov., novel lactate-producing Atopobiaceae bacteria isolated from mouse intestines, and an emended description of the family Atopobiaceae.</title>
        <authorList>
            <person name="Morinaga K."/>
            <person name="Kusada H."/>
            <person name="Sakamoto S."/>
            <person name="Murakami T."/>
            <person name="Toyoda A."/>
            <person name="Mori H."/>
            <person name="Meng X.Y."/>
            <person name="Takashino M."/>
            <person name="Murotomi K."/>
            <person name="Tamaki H."/>
        </authorList>
    </citation>
    <scope>NUCLEOTIDE SEQUENCE</scope>
    <source>
        <strain evidence="14">OPF53</strain>
    </source>
</reference>